<sequence>EHPTMPARVTPSQSRPAQGFTLIEVMVTVAIIGILAAVALPSYQAYVVRGKIPEATAGLATRQ</sequence>
<feature type="transmembrane region" description="Helical" evidence="1">
    <location>
        <begin position="20"/>
        <end position="40"/>
    </location>
</feature>
<keyword evidence="3" id="KW-1185">Reference proteome</keyword>
<dbReference type="Proteomes" id="UP000076858">
    <property type="component" value="Unassembled WGS sequence"/>
</dbReference>
<feature type="non-terminal residue" evidence="2">
    <location>
        <position position="63"/>
    </location>
</feature>
<dbReference type="PROSITE" id="PS00409">
    <property type="entry name" value="PROKAR_NTER_METHYL"/>
    <property type="match status" value="1"/>
</dbReference>
<organism evidence="2 3">
    <name type="scientific">Daphnia magna</name>
    <dbReference type="NCBI Taxonomy" id="35525"/>
    <lineage>
        <taxon>Eukaryota</taxon>
        <taxon>Metazoa</taxon>
        <taxon>Ecdysozoa</taxon>
        <taxon>Arthropoda</taxon>
        <taxon>Crustacea</taxon>
        <taxon>Branchiopoda</taxon>
        <taxon>Diplostraca</taxon>
        <taxon>Cladocera</taxon>
        <taxon>Anomopoda</taxon>
        <taxon>Daphniidae</taxon>
        <taxon>Daphnia</taxon>
    </lineage>
</organism>
<comment type="caution">
    <text evidence="2">The sequence shown here is derived from an EMBL/GenBank/DDBJ whole genome shotgun (WGS) entry which is preliminary data.</text>
</comment>
<evidence type="ECO:0000256" key="1">
    <source>
        <dbReference type="SAM" id="Phobius"/>
    </source>
</evidence>
<dbReference type="InterPro" id="IPR045584">
    <property type="entry name" value="Pilin-like"/>
</dbReference>
<accession>A0A164I4E7</accession>
<keyword evidence="1" id="KW-1133">Transmembrane helix</keyword>
<evidence type="ECO:0008006" key="4">
    <source>
        <dbReference type="Google" id="ProtNLM"/>
    </source>
</evidence>
<dbReference type="InterPro" id="IPR012902">
    <property type="entry name" value="N_methyl_site"/>
</dbReference>
<keyword evidence="1" id="KW-0812">Transmembrane</keyword>
<evidence type="ECO:0000313" key="3">
    <source>
        <dbReference type="Proteomes" id="UP000076858"/>
    </source>
</evidence>
<proteinExistence type="predicted"/>
<dbReference type="EMBL" id="LRGB01008257">
    <property type="protein sequence ID" value="KZS00868.1"/>
    <property type="molecule type" value="Genomic_DNA"/>
</dbReference>
<feature type="non-terminal residue" evidence="2">
    <location>
        <position position="1"/>
    </location>
</feature>
<protein>
    <recommendedName>
        <fullName evidence="4">Prepilin-type N-terminal cleavage/methylation domain-containing protein</fullName>
    </recommendedName>
</protein>
<dbReference type="AlphaFoldDB" id="A0A164I4E7"/>
<name>A0A164I4E7_9CRUS</name>
<gene>
    <name evidence="2" type="ORF">APZ42_002664</name>
</gene>
<dbReference type="Pfam" id="PF07963">
    <property type="entry name" value="N_methyl"/>
    <property type="match status" value="1"/>
</dbReference>
<keyword evidence="1" id="KW-0472">Membrane</keyword>
<dbReference type="SUPFAM" id="SSF54523">
    <property type="entry name" value="Pili subunits"/>
    <property type="match status" value="1"/>
</dbReference>
<dbReference type="Gene3D" id="3.30.700.10">
    <property type="entry name" value="Glycoprotein, Type 4 Pilin"/>
    <property type="match status" value="1"/>
</dbReference>
<reference evidence="2 3" key="1">
    <citation type="submission" date="2016-03" db="EMBL/GenBank/DDBJ databases">
        <title>EvidentialGene: Evidence-directed Construction of Genes on Genomes.</title>
        <authorList>
            <person name="Gilbert D.G."/>
            <person name="Choi J.-H."/>
            <person name="Mockaitis K."/>
            <person name="Colbourne J."/>
            <person name="Pfrender M."/>
        </authorList>
    </citation>
    <scope>NUCLEOTIDE SEQUENCE [LARGE SCALE GENOMIC DNA]</scope>
    <source>
        <strain evidence="2 3">Xinb3</strain>
        <tissue evidence="2">Complete organism</tissue>
    </source>
</reference>
<dbReference type="NCBIfam" id="TIGR02532">
    <property type="entry name" value="IV_pilin_GFxxxE"/>
    <property type="match status" value="1"/>
</dbReference>
<evidence type="ECO:0000313" key="2">
    <source>
        <dbReference type="EMBL" id="KZS00868.1"/>
    </source>
</evidence>